<dbReference type="Gene3D" id="3.30.460.10">
    <property type="entry name" value="Beta Polymerase, domain 2"/>
    <property type="match status" value="1"/>
</dbReference>
<name>A0ABT1YFR0_9BACL</name>
<keyword evidence="2" id="KW-1185">Reference proteome</keyword>
<evidence type="ECO:0008006" key="3">
    <source>
        <dbReference type="Google" id="ProtNLM"/>
    </source>
</evidence>
<dbReference type="RefSeq" id="WP_258213638.1">
    <property type="nucleotide sequence ID" value="NZ_JANQBD010000008.1"/>
</dbReference>
<evidence type="ECO:0000313" key="2">
    <source>
        <dbReference type="Proteomes" id="UP001300012"/>
    </source>
</evidence>
<dbReference type="Proteomes" id="UP001300012">
    <property type="component" value="Unassembled WGS sequence"/>
</dbReference>
<proteinExistence type="predicted"/>
<reference evidence="1 2" key="1">
    <citation type="submission" date="2022-08" db="EMBL/GenBank/DDBJ databases">
        <title>Paenibacillus endoradicis sp. nov., Paenibacillus radicibacter sp. nov and Paenibacillus pararadicis sp. nov., three cold-adapted plant growth-promoting bacteria isolated from root of Larix gmelinii in Great Khingan.</title>
        <authorList>
            <person name="Xue H."/>
        </authorList>
    </citation>
    <scope>NUCLEOTIDE SEQUENCE [LARGE SCALE GENOMIC DNA]</scope>
    <source>
        <strain evidence="1 2">N5-1-1-5</strain>
    </source>
</reference>
<gene>
    <name evidence="1" type="ORF">NV381_12580</name>
</gene>
<evidence type="ECO:0000313" key="1">
    <source>
        <dbReference type="EMBL" id="MCR8632042.1"/>
    </source>
</evidence>
<protein>
    <recommendedName>
        <fullName evidence="3">Nucleotidyltransferase domain-containing protein</fullName>
    </recommendedName>
</protein>
<comment type="caution">
    <text evidence="1">The sequence shown here is derived from an EMBL/GenBank/DDBJ whole genome shotgun (WGS) entry which is preliminary data.</text>
</comment>
<sequence length="325" mass="38313">MHWKAKLYATANHIAAKYVSDPRVLGVAFGGSIGRGVAWKHSDLELCLLVEERIEEFQHFNVIEGMGVEIFQYTKPRLENFLAQVNEPDESVLEFRIQIYGCRIVYDPTNLLTTFKERFDRILFHEKVTHMKSTQALGQADTRLEKAREMLEKGWFRTAIAHLRIGLNDLILATYWQHHMLPRSQNRTEYFLKKNIGVFGHDQLYRAFIRTFCLDQPLEQMKKRLFASKSEIHILAESRMGSNSPHFFHTAVDGNLEWGYEKSILYVYKYCLHRMQDSDLQVIGLLDEDVYSKQYVNLYRFLDLEEMNIQDVEEMVYLFEKARHA</sequence>
<accession>A0ABT1YFR0</accession>
<dbReference type="SUPFAM" id="SSF81301">
    <property type="entry name" value="Nucleotidyltransferase"/>
    <property type="match status" value="1"/>
</dbReference>
<organism evidence="1 2">
    <name type="scientific">Paenibacillus radicis</name>
    <name type="common">ex Xue et al. 2023</name>
    <dbReference type="NCBI Taxonomy" id="2972489"/>
    <lineage>
        <taxon>Bacteria</taxon>
        <taxon>Bacillati</taxon>
        <taxon>Bacillota</taxon>
        <taxon>Bacilli</taxon>
        <taxon>Bacillales</taxon>
        <taxon>Paenibacillaceae</taxon>
        <taxon>Paenibacillus</taxon>
    </lineage>
</organism>
<dbReference type="InterPro" id="IPR043519">
    <property type="entry name" value="NT_sf"/>
</dbReference>
<dbReference type="EMBL" id="JANQBD010000008">
    <property type="protein sequence ID" value="MCR8632042.1"/>
    <property type="molecule type" value="Genomic_DNA"/>
</dbReference>